<dbReference type="RefSeq" id="WP_350935958.1">
    <property type="nucleotide sequence ID" value="NZ_JAYWLC010000004.1"/>
</dbReference>
<sequence length="142" mass="15970">MSDKLSFYKEFLQEVWSNGRAECLSLYVSDCSHATGLISDVEMTREDMEELVPALRAHLDHIRHDIRHSYESGDILHVLMTVSGTSKVSGNHVEFSGQSLLRFRDGKIVAMHDHYDLIGLFSQLGFLPVDTVALCLSSEKIS</sequence>
<comment type="caution">
    <text evidence="1">The sequence shown here is derived from an EMBL/GenBank/DDBJ whole genome shotgun (WGS) entry which is preliminary data.</text>
</comment>
<keyword evidence="2" id="KW-1185">Reference proteome</keyword>
<dbReference type="EMBL" id="JAYWLC010000004">
    <property type="protein sequence ID" value="MER5171551.1"/>
    <property type="molecule type" value="Genomic_DNA"/>
</dbReference>
<dbReference type="Pfam" id="PF07366">
    <property type="entry name" value="SnoaL"/>
    <property type="match status" value="1"/>
</dbReference>
<dbReference type="Proteomes" id="UP001438953">
    <property type="component" value="Unassembled WGS sequence"/>
</dbReference>
<reference evidence="1 2" key="1">
    <citation type="submission" date="2024-06" db="EMBL/GenBank/DDBJ databases">
        <title>Thioclava kandeliae sp. nov. from a rhizosphere soil sample of Kandelia candel in a mangrove.</title>
        <authorList>
            <person name="Mu T."/>
        </authorList>
    </citation>
    <scope>NUCLEOTIDE SEQUENCE [LARGE SCALE GENOMIC DNA]</scope>
    <source>
        <strain evidence="1 2">CPCC 100088</strain>
    </source>
</reference>
<evidence type="ECO:0000313" key="1">
    <source>
        <dbReference type="EMBL" id="MER5171551.1"/>
    </source>
</evidence>
<gene>
    <name evidence="1" type="ORF">VSX56_07145</name>
</gene>
<protein>
    <submittedName>
        <fullName evidence="1">Ester cyclase</fullName>
    </submittedName>
</protein>
<dbReference type="InterPro" id="IPR032710">
    <property type="entry name" value="NTF2-like_dom_sf"/>
</dbReference>
<name>A0ABV1SF63_9RHOB</name>
<proteinExistence type="predicted"/>
<dbReference type="Gene3D" id="3.10.450.50">
    <property type="match status" value="1"/>
</dbReference>
<dbReference type="InterPro" id="IPR009959">
    <property type="entry name" value="Cyclase_SnoaL-like"/>
</dbReference>
<organism evidence="1 2">
    <name type="scientific">Thioclava kandeliae</name>
    <dbReference type="NCBI Taxonomy" id="3070818"/>
    <lineage>
        <taxon>Bacteria</taxon>
        <taxon>Pseudomonadati</taxon>
        <taxon>Pseudomonadota</taxon>
        <taxon>Alphaproteobacteria</taxon>
        <taxon>Rhodobacterales</taxon>
        <taxon>Paracoccaceae</taxon>
        <taxon>Thioclava</taxon>
    </lineage>
</organism>
<evidence type="ECO:0000313" key="2">
    <source>
        <dbReference type="Proteomes" id="UP001438953"/>
    </source>
</evidence>
<accession>A0ABV1SF63</accession>
<dbReference type="SUPFAM" id="SSF54427">
    <property type="entry name" value="NTF2-like"/>
    <property type="match status" value="1"/>
</dbReference>